<reference evidence="1" key="1">
    <citation type="submission" date="2022-08" db="EMBL/GenBank/DDBJ databases">
        <title>Genome Sequence of Lecanicillium fungicola.</title>
        <authorList>
            <person name="Buettner E."/>
        </authorList>
    </citation>
    <scope>NUCLEOTIDE SEQUENCE</scope>
    <source>
        <strain evidence="1">Babe33</strain>
    </source>
</reference>
<dbReference type="Proteomes" id="UP001143910">
    <property type="component" value="Unassembled WGS sequence"/>
</dbReference>
<accession>A0ACC1ML25</accession>
<protein>
    <submittedName>
        <fullName evidence="1">Uncharacterized protein</fullName>
    </submittedName>
</protein>
<comment type="caution">
    <text evidence="1">The sequence shown here is derived from an EMBL/GenBank/DDBJ whole genome shotgun (WGS) entry which is preliminary data.</text>
</comment>
<evidence type="ECO:0000313" key="1">
    <source>
        <dbReference type="EMBL" id="KAJ2967717.1"/>
    </source>
</evidence>
<proteinExistence type="predicted"/>
<dbReference type="EMBL" id="JANJQO010002210">
    <property type="protein sequence ID" value="KAJ2967717.1"/>
    <property type="molecule type" value="Genomic_DNA"/>
</dbReference>
<evidence type="ECO:0000313" key="2">
    <source>
        <dbReference type="Proteomes" id="UP001143910"/>
    </source>
</evidence>
<organism evidence="1 2">
    <name type="scientific">Zarea fungicola</name>
    <dbReference type="NCBI Taxonomy" id="93591"/>
    <lineage>
        <taxon>Eukaryota</taxon>
        <taxon>Fungi</taxon>
        <taxon>Dikarya</taxon>
        <taxon>Ascomycota</taxon>
        <taxon>Pezizomycotina</taxon>
        <taxon>Sordariomycetes</taxon>
        <taxon>Hypocreomycetidae</taxon>
        <taxon>Hypocreales</taxon>
        <taxon>Cordycipitaceae</taxon>
        <taxon>Zarea</taxon>
    </lineage>
</organism>
<keyword evidence="2" id="KW-1185">Reference proteome</keyword>
<name>A0ACC1ML25_9HYPO</name>
<gene>
    <name evidence="1" type="ORF">NQ176_g9527</name>
</gene>
<sequence>MEDRKNLPPIEYDSDDDKAIEEFIRQRLMSAWHSMGTCKMAPRDEGGVVDKFLNVHGTEGLKCADLSIMPENVGANTYNTALIVGEKAAEIIGKELGLVV</sequence>